<sequence>MGNRGVDEEEVRNMSRTKRDKTKGVFADAQPPIKRPRSPHCDDDVDHKKEKEEGKGGVREIKKHCHEGVDVDICHGSFIVADLPSNMATIYTRTVRHLLPEHKKHISDAGIMEEAGGATLTFEVPSKAIAAAMFKRLQNAKVYGRRWKVQYYPLSAVQCAKQACLVDVRLVPAAPRALALFALGGVQGFLALVDANENNDADTHFARLSTGKMTTTKITTTTKPTSLNKNTTVGTNEPRDVRRRSKEKSTRKQMNHEIQSSDDEDHDIGASEMPFAATTPMEGSDVVEFVVASFVDEGSALHARAVLSGRLIGTSGVRMFLERHR</sequence>
<evidence type="ECO:0000256" key="1">
    <source>
        <dbReference type="SAM" id="MobiDB-lite"/>
    </source>
</evidence>
<comment type="caution">
    <text evidence="2">The sequence shown here is derived from an EMBL/GenBank/DDBJ whole genome shotgun (WGS) entry which is preliminary data.</text>
</comment>
<name>K2MRT8_TRYCR</name>
<proteinExistence type="predicted"/>
<organism evidence="2 3">
    <name type="scientific">Trypanosoma cruzi marinkellei</name>
    <dbReference type="NCBI Taxonomy" id="85056"/>
    <lineage>
        <taxon>Eukaryota</taxon>
        <taxon>Discoba</taxon>
        <taxon>Euglenozoa</taxon>
        <taxon>Kinetoplastea</taxon>
        <taxon>Metakinetoplastina</taxon>
        <taxon>Trypanosomatida</taxon>
        <taxon>Trypanosomatidae</taxon>
        <taxon>Trypanosoma</taxon>
        <taxon>Schizotrypanum</taxon>
    </lineage>
</organism>
<feature type="region of interest" description="Disordered" evidence="1">
    <location>
        <begin position="222"/>
        <end position="268"/>
    </location>
</feature>
<dbReference type="AlphaFoldDB" id="K2MRT8"/>
<protein>
    <submittedName>
        <fullName evidence="2">Uncharacterized protein</fullName>
    </submittedName>
</protein>
<dbReference type="Proteomes" id="UP000007350">
    <property type="component" value="Unassembled WGS sequence"/>
</dbReference>
<feature type="compositionally biased region" description="Basic residues" evidence="1">
    <location>
        <begin position="241"/>
        <end position="253"/>
    </location>
</feature>
<dbReference type="OrthoDB" id="247771at2759"/>
<feature type="region of interest" description="Disordered" evidence="1">
    <location>
        <begin position="1"/>
        <end position="58"/>
    </location>
</feature>
<evidence type="ECO:0000313" key="2">
    <source>
        <dbReference type="EMBL" id="EKF29780.1"/>
    </source>
</evidence>
<accession>K2MRT8</accession>
<gene>
    <name evidence="2" type="ORF">MOQ_006419</name>
</gene>
<keyword evidence="3" id="KW-1185">Reference proteome</keyword>
<feature type="compositionally biased region" description="Low complexity" evidence="1">
    <location>
        <begin position="222"/>
        <end position="232"/>
    </location>
</feature>
<reference evidence="2 3" key="1">
    <citation type="journal article" date="2012" name="BMC Genomics">
        <title>Comparative genomic analysis of human infective Trypanosoma cruzi lineages with the bat-restricted subspecies T. cruzi marinkellei.</title>
        <authorList>
            <person name="Franzen O."/>
            <person name="Talavera-Lopez C."/>
            <person name="Ochaya S."/>
            <person name="Butler C.E."/>
            <person name="Messenger L.A."/>
            <person name="Lewis M.D."/>
            <person name="Llewellyn M.S."/>
            <person name="Marinkelle C.J."/>
            <person name="Tyler K.M."/>
            <person name="Miles M.A."/>
            <person name="Andersson B."/>
        </authorList>
    </citation>
    <scope>NUCLEOTIDE SEQUENCE [LARGE SCALE GENOMIC DNA]</scope>
    <source>
        <strain evidence="2 3">B7</strain>
    </source>
</reference>
<feature type="compositionally biased region" description="Basic and acidic residues" evidence="1">
    <location>
        <begin position="39"/>
        <end position="58"/>
    </location>
</feature>
<evidence type="ECO:0000313" key="3">
    <source>
        <dbReference type="Proteomes" id="UP000007350"/>
    </source>
</evidence>
<dbReference type="EMBL" id="AHKC01012666">
    <property type="protein sequence ID" value="EKF29780.1"/>
    <property type="molecule type" value="Genomic_DNA"/>
</dbReference>